<dbReference type="KEGG" id="pbap:Pla133_06900"/>
<proteinExistence type="predicted"/>
<dbReference type="PANTHER" id="PTHR43464">
    <property type="entry name" value="METHYLTRANSFERASE"/>
    <property type="match status" value="1"/>
</dbReference>
<dbReference type="CDD" id="cd02440">
    <property type="entry name" value="AdoMet_MTases"/>
    <property type="match status" value="1"/>
</dbReference>
<evidence type="ECO:0000313" key="6">
    <source>
        <dbReference type="EMBL" id="QDU65625.1"/>
    </source>
</evidence>
<dbReference type="InterPro" id="IPR029063">
    <property type="entry name" value="SAM-dependent_MTases_sf"/>
</dbReference>
<dbReference type="AlphaFoldDB" id="A0A518BF65"/>
<dbReference type="SUPFAM" id="SSF53335">
    <property type="entry name" value="S-adenosyl-L-methionine-dependent methyltransferases"/>
    <property type="match status" value="1"/>
</dbReference>
<feature type="domain" description="Methyltransferase" evidence="5">
    <location>
        <begin position="70"/>
        <end position="161"/>
    </location>
</feature>
<accession>A0A518BF65</accession>
<keyword evidence="7" id="KW-1185">Reference proteome</keyword>
<evidence type="ECO:0000259" key="5">
    <source>
        <dbReference type="Pfam" id="PF13649"/>
    </source>
</evidence>
<evidence type="ECO:0000256" key="3">
    <source>
        <dbReference type="ARBA" id="ARBA00022691"/>
    </source>
</evidence>
<dbReference type="PANTHER" id="PTHR43464:SF19">
    <property type="entry name" value="UBIQUINONE BIOSYNTHESIS O-METHYLTRANSFERASE, MITOCHONDRIAL"/>
    <property type="match status" value="1"/>
</dbReference>
<evidence type="ECO:0000256" key="4">
    <source>
        <dbReference type="SAM" id="MobiDB-lite"/>
    </source>
</evidence>
<name>A0A518BF65_9BACT</name>
<gene>
    <name evidence="6" type="ORF">Pla133_06900</name>
</gene>
<feature type="region of interest" description="Disordered" evidence="4">
    <location>
        <begin position="250"/>
        <end position="297"/>
    </location>
</feature>
<dbReference type="EMBL" id="CP036287">
    <property type="protein sequence ID" value="QDU65625.1"/>
    <property type="molecule type" value="Genomic_DNA"/>
</dbReference>
<dbReference type="Gene3D" id="3.40.50.150">
    <property type="entry name" value="Vaccinia Virus protein VP39"/>
    <property type="match status" value="1"/>
</dbReference>
<evidence type="ECO:0000256" key="1">
    <source>
        <dbReference type="ARBA" id="ARBA00022603"/>
    </source>
</evidence>
<dbReference type="GO" id="GO:0008168">
    <property type="term" value="F:methyltransferase activity"/>
    <property type="evidence" value="ECO:0007669"/>
    <property type="project" value="UniProtKB-KW"/>
</dbReference>
<dbReference type="Proteomes" id="UP000316921">
    <property type="component" value="Chromosome"/>
</dbReference>
<sequence length="297" mass="32805">MGVTLAEVWDGIADRRLEAEVMDDPSLPEAEHRAALRGLARLNAWSASDRALFAPIRQLSLELGRPVRLLDVACGGGDQLVRLARRARRAGIDLRPAGCDLSTVALDVSADRARRAGFEVRFFQRDVITEGIPRGYDVIVCSLFVHHLSDDDAAELFAAIEEASPRLALIQDLRRLKRGALLAAAASRLLTRSEVVRTDSLLSVGAAFELDEIEHMSQQAGMYTSRLRRVWPLRWQLEWRPRIRSGDTEELLLSPHPRDLPSPAIVRPRPVDANRGRGDAPDDDPATVAGRADLAQP</sequence>
<reference evidence="6 7" key="1">
    <citation type="submission" date="2019-02" db="EMBL/GenBank/DDBJ databases">
        <title>Deep-cultivation of Planctomycetes and their phenomic and genomic characterization uncovers novel biology.</title>
        <authorList>
            <person name="Wiegand S."/>
            <person name="Jogler M."/>
            <person name="Boedeker C."/>
            <person name="Pinto D."/>
            <person name="Vollmers J."/>
            <person name="Rivas-Marin E."/>
            <person name="Kohn T."/>
            <person name="Peeters S.H."/>
            <person name="Heuer A."/>
            <person name="Rast P."/>
            <person name="Oberbeckmann S."/>
            <person name="Bunk B."/>
            <person name="Jeske O."/>
            <person name="Meyerdierks A."/>
            <person name="Storesund J.E."/>
            <person name="Kallscheuer N."/>
            <person name="Luecker S."/>
            <person name="Lage O.M."/>
            <person name="Pohl T."/>
            <person name="Merkel B.J."/>
            <person name="Hornburger P."/>
            <person name="Mueller R.-W."/>
            <person name="Bruemmer F."/>
            <person name="Labrenz M."/>
            <person name="Spormann A.M."/>
            <person name="Op den Camp H."/>
            <person name="Overmann J."/>
            <person name="Amann R."/>
            <person name="Jetten M.S.M."/>
            <person name="Mascher T."/>
            <person name="Medema M.H."/>
            <person name="Devos D.P."/>
            <person name="Kaster A.-K."/>
            <person name="Ovreas L."/>
            <person name="Rohde M."/>
            <person name="Galperin M.Y."/>
            <person name="Jogler C."/>
        </authorList>
    </citation>
    <scope>NUCLEOTIDE SEQUENCE [LARGE SCALE GENOMIC DNA]</scope>
    <source>
        <strain evidence="6 7">Pla133</strain>
    </source>
</reference>
<dbReference type="GO" id="GO:0032259">
    <property type="term" value="P:methylation"/>
    <property type="evidence" value="ECO:0007669"/>
    <property type="project" value="UniProtKB-KW"/>
</dbReference>
<dbReference type="InterPro" id="IPR041698">
    <property type="entry name" value="Methyltransf_25"/>
</dbReference>
<keyword evidence="3" id="KW-0949">S-adenosyl-L-methionine</keyword>
<keyword evidence="1" id="KW-0489">Methyltransferase</keyword>
<dbReference type="Pfam" id="PF13649">
    <property type="entry name" value="Methyltransf_25"/>
    <property type="match status" value="1"/>
</dbReference>
<organism evidence="6 7">
    <name type="scientific">Engelhardtia mirabilis</name>
    <dbReference type="NCBI Taxonomy" id="2528011"/>
    <lineage>
        <taxon>Bacteria</taxon>
        <taxon>Pseudomonadati</taxon>
        <taxon>Planctomycetota</taxon>
        <taxon>Planctomycetia</taxon>
        <taxon>Planctomycetia incertae sedis</taxon>
        <taxon>Engelhardtia</taxon>
    </lineage>
</organism>
<evidence type="ECO:0000313" key="7">
    <source>
        <dbReference type="Proteomes" id="UP000316921"/>
    </source>
</evidence>
<feature type="compositionally biased region" description="Basic and acidic residues" evidence="4">
    <location>
        <begin position="269"/>
        <end position="280"/>
    </location>
</feature>
<keyword evidence="2" id="KW-0808">Transferase</keyword>
<evidence type="ECO:0000256" key="2">
    <source>
        <dbReference type="ARBA" id="ARBA00022679"/>
    </source>
</evidence>
<protein>
    <recommendedName>
        <fullName evidence="5">Methyltransferase domain-containing protein</fullName>
    </recommendedName>
</protein>